<dbReference type="PANTHER" id="PTHR46652">
    <property type="entry name" value="LEUCINE-RICH REPEAT AND IQ DOMAIN-CONTAINING PROTEIN 1-RELATED"/>
    <property type="match status" value="1"/>
</dbReference>
<evidence type="ECO:0000256" key="2">
    <source>
        <dbReference type="ARBA" id="ARBA00022729"/>
    </source>
</evidence>
<dbReference type="InterPro" id="IPR014756">
    <property type="entry name" value="Ig_E-set"/>
</dbReference>
<dbReference type="Pfam" id="PF13516">
    <property type="entry name" value="LRR_6"/>
    <property type="match status" value="1"/>
</dbReference>
<comment type="caution">
    <text evidence="6">The sequence shown here is derived from an EMBL/GenBank/DDBJ whole genome shotgun (WGS) entry which is preliminary data.</text>
</comment>
<keyword evidence="1" id="KW-0433">Leucine-rich repeat</keyword>
<proteinExistence type="predicted"/>
<name>A0ABW4RS91_9ACTN</name>
<dbReference type="SUPFAM" id="SSF69318">
    <property type="entry name" value="Integrin alpha N-terminal domain"/>
    <property type="match status" value="1"/>
</dbReference>
<dbReference type="InterPro" id="IPR032675">
    <property type="entry name" value="LRR_dom_sf"/>
</dbReference>
<dbReference type="PROSITE" id="PS51450">
    <property type="entry name" value="LRR"/>
    <property type="match status" value="6"/>
</dbReference>
<feature type="chain" id="PRO_5045576137" evidence="4">
    <location>
        <begin position="28"/>
        <end position="734"/>
    </location>
</feature>
<dbReference type="SUPFAM" id="SSF52058">
    <property type="entry name" value="L domain-like"/>
    <property type="match status" value="1"/>
</dbReference>
<dbReference type="InterPro" id="IPR025875">
    <property type="entry name" value="Leu-rich_rpt_4"/>
</dbReference>
<dbReference type="InterPro" id="IPR028994">
    <property type="entry name" value="Integrin_alpha_N"/>
</dbReference>
<dbReference type="InterPro" id="IPR050836">
    <property type="entry name" value="SDS22/Internalin_LRR"/>
</dbReference>
<dbReference type="EMBL" id="JBHUFZ010000005">
    <property type="protein sequence ID" value="MFD1888924.1"/>
    <property type="molecule type" value="Genomic_DNA"/>
</dbReference>
<reference evidence="7" key="1">
    <citation type="journal article" date="2019" name="Int. J. Syst. Evol. Microbiol.">
        <title>The Global Catalogue of Microorganisms (GCM) 10K type strain sequencing project: providing services to taxonomists for standard genome sequencing and annotation.</title>
        <authorList>
            <consortium name="The Broad Institute Genomics Platform"/>
            <consortium name="The Broad Institute Genome Sequencing Center for Infectious Disease"/>
            <person name="Wu L."/>
            <person name="Ma J."/>
        </authorList>
    </citation>
    <scope>NUCLEOTIDE SEQUENCE [LARGE SCALE GENOMIC DNA]</scope>
    <source>
        <strain evidence="7">CAIM 431</strain>
    </source>
</reference>
<dbReference type="Gene3D" id="3.80.10.10">
    <property type="entry name" value="Ribonuclease Inhibitor"/>
    <property type="match status" value="1"/>
</dbReference>
<keyword evidence="2 4" id="KW-0732">Signal</keyword>
<keyword evidence="3" id="KW-0677">Repeat</keyword>
<evidence type="ECO:0000256" key="3">
    <source>
        <dbReference type="ARBA" id="ARBA00022737"/>
    </source>
</evidence>
<accession>A0ABW4RS91</accession>
<dbReference type="SMART" id="SM00369">
    <property type="entry name" value="LRR_TYP"/>
    <property type="match status" value="6"/>
</dbReference>
<dbReference type="Gene3D" id="2.115.10.10">
    <property type="entry name" value="Tachylectin 2"/>
    <property type="match status" value="1"/>
</dbReference>
<organism evidence="6 7">
    <name type="scientific">Luteococcus peritonei</name>
    <dbReference type="NCBI Taxonomy" id="88874"/>
    <lineage>
        <taxon>Bacteria</taxon>
        <taxon>Bacillati</taxon>
        <taxon>Actinomycetota</taxon>
        <taxon>Actinomycetes</taxon>
        <taxon>Propionibacteriales</taxon>
        <taxon>Propionibacteriaceae</taxon>
        <taxon>Luteococcus</taxon>
    </lineage>
</organism>
<protein>
    <submittedName>
        <fullName evidence="6">Leucine-rich repeat domain-containing protein</fullName>
    </submittedName>
</protein>
<evidence type="ECO:0000313" key="7">
    <source>
        <dbReference type="Proteomes" id="UP001597326"/>
    </source>
</evidence>
<dbReference type="Pfam" id="PF12799">
    <property type="entry name" value="LRR_4"/>
    <property type="match status" value="1"/>
</dbReference>
<dbReference type="InterPro" id="IPR002909">
    <property type="entry name" value="IPT_dom"/>
</dbReference>
<dbReference type="InterPro" id="IPR001611">
    <property type="entry name" value="Leu-rich_rpt"/>
</dbReference>
<dbReference type="Pfam" id="PF13517">
    <property type="entry name" value="FG-GAP_3"/>
    <property type="match status" value="1"/>
</dbReference>
<dbReference type="SMART" id="SM00365">
    <property type="entry name" value="LRR_SD22"/>
    <property type="match status" value="7"/>
</dbReference>
<dbReference type="Pfam" id="PF01833">
    <property type="entry name" value="TIG"/>
    <property type="match status" value="1"/>
</dbReference>
<dbReference type="InterPro" id="IPR003591">
    <property type="entry name" value="Leu-rich_rpt_typical-subtyp"/>
</dbReference>
<feature type="signal peptide" evidence="4">
    <location>
        <begin position="1"/>
        <end position="27"/>
    </location>
</feature>
<evidence type="ECO:0000259" key="5">
    <source>
        <dbReference type="Pfam" id="PF01833"/>
    </source>
</evidence>
<keyword evidence="7" id="KW-1185">Reference proteome</keyword>
<dbReference type="InterPro" id="IPR013783">
    <property type="entry name" value="Ig-like_fold"/>
</dbReference>
<evidence type="ECO:0000313" key="6">
    <source>
        <dbReference type="EMBL" id="MFD1888924.1"/>
    </source>
</evidence>
<dbReference type="InterPro" id="IPR013517">
    <property type="entry name" value="FG-GAP"/>
</dbReference>
<dbReference type="Proteomes" id="UP001597326">
    <property type="component" value="Unassembled WGS sequence"/>
</dbReference>
<dbReference type="RefSeq" id="WP_343875071.1">
    <property type="nucleotide sequence ID" value="NZ_BAAAIX010000028.1"/>
</dbReference>
<evidence type="ECO:0000256" key="4">
    <source>
        <dbReference type="SAM" id="SignalP"/>
    </source>
</evidence>
<dbReference type="Gene3D" id="2.60.40.10">
    <property type="entry name" value="Immunoglobulins"/>
    <property type="match status" value="1"/>
</dbReference>
<dbReference type="CDD" id="cd00102">
    <property type="entry name" value="IPT"/>
    <property type="match status" value="1"/>
</dbReference>
<sequence>MRPRTLPLLACLVALPLAVPATAPARAQTTPRIDSLSVRSAARSSEVWVSLQGSGFTADSTVRFGSVTSPSVRLRSGQELLVRVPSHPAGIVGVTVQTSAGRSVGSPALAFRFFEPSGINSKHQSPTSGAPSRVKATAISSLDANLRLCLTDALGLPQGSAVTGADLQQLTSLNCQDRSIRSLAGLEQARNLTSLDLSRNQVASLEPLRGITGLRRLWIPSNQVTSLQPLAGLTGLTELRASSNALTSLSGLPARALVDLAVDDNRLTTLEGVDGASSLVTLEASLNQISSIGPLATLRRLGELHLWGNTVSALTPLAGSGQLDTLDLTGNRVSNLAALRGLTNLRELSLESNQVQDVGPLAALSQLRSLNLNRNAVDSVRPLGGLVNLRWLFLRENRISDLSPLSRVTAEAIEAQGQVIPLPLSTSGWWPLTLLDRRGAALTVSGASRGPGIITWTGTGARSARFNSADQTFSGTISQTVRTNAAERFGDSTADGRGDLYSATAGVLRFYPGTTTTLTTTTRLPGSWGQVTWIGRVHDLNRDRQSDLLMVDSGGRMWQHLVPGPSALGGRKQVGNGWTTMSLVTTAGHLTGGGTQYLVARENSTGSLCRYTVTASGLSARTRIGVGFGGIRKLAAVGDWNADGRDDLVGVRADGRMQLFTSAADGTLRSGPQVGQGWSSMASLVRVGDMSGDGRPDLVALASDGRLWLYPNLGNRWGMRRQIGAGWPTSLVIG</sequence>
<feature type="domain" description="IPT/TIG" evidence="5">
    <location>
        <begin position="31"/>
        <end position="111"/>
    </location>
</feature>
<dbReference type="SUPFAM" id="SSF81296">
    <property type="entry name" value="E set domains"/>
    <property type="match status" value="1"/>
</dbReference>
<evidence type="ECO:0000256" key="1">
    <source>
        <dbReference type="ARBA" id="ARBA00022614"/>
    </source>
</evidence>
<gene>
    <name evidence="6" type="ORF">ACFSCS_01835</name>
</gene>
<dbReference type="PANTHER" id="PTHR46652:SF3">
    <property type="entry name" value="LEUCINE-RICH REPEAT-CONTAINING PROTEIN 9"/>
    <property type="match status" value="1"/>
</dbReference>